<dbReference type="AlphaFoldDB" id="A0A7K9YW56"/>
<dbReference type="GO" id="GO:0005576">
    <property type="term" value="C:extracellular region"/>
    <property type="evidence" value="ECO:0007669"/>
    <property type="project" value="TreeGrafter"/>
</dbReference>
<dbReference type="Proteomes" id="UP000522663">
    <property type="component" value="Unassembled WGS sequence"/>
</dbReference>
<gene>
    <name evidence="7" type="primary">Asah2</name>
    <name evidence="7" type="ORF">ODOGUJ_R06921</name>
</gene>
<accession>A0A7K9YW56</accession>
<evidence type="ECO:0000313" key="7">
    <source>
        <dbReference type="EMBL" id="NXJ13360.1"/>
    </source>
</evidence>
<evidence type="ECO:0000256" key="3">
    <source>
        <dbReference type="PIRSR" id="PIRSR606823-2"/>
    </source>
</evidence>
<dbReference type="GO" id="GO:0017040">
    <property type="term" value="F:N-acylsphingosine amidohydrolase activity"/>
    <property type="evidence" value="ECO:0007669"/>
    <property type="project" value="UniProtKB-UniRule"/>
</dbReference>
<keyword evidence="5" id="KW-0472">Membrane</keyword>
<dbReference type="GO" id="GO:0046514">
    <property type="term" value="P:ceramide catabolic process"/>
    <property type="evidence" value="ECO:0007669"/>
    <property type="project" value="InterPro"/>
</dbReference>
<protein>
    <recommendedName>
        <fullName evidence="1 4">Neutral ceramidase</fullName>
        <ecNumber evidence="4">3.5.1.23</ecNumber>
    </recommendedName>
</protein>
<organism evidence="7 8">
    <name type="scientific">Odontophorus gujanensis</name>
    <name type="common">marbled wood quail</name>
    <dbReference type="NCBI Taxonomy" id="886794"/>
    <lineage>
        <taxon>Eukaryota</taxon>
        <taxon>Metazoa</taxon>
        <taxon>Chordata</taxon>
        <taxon>Craniata</taxon>
        <taxon>Vertebrata</taxon>
        <taxon>Euteleostomi</taxon>
        <taxon>Archelosauria</taxon>
        <taxon>Archosauria</taxon>
        <taxon>Dinosauria</taxon>
        <taxon>Saurischia</taxon>
        <taxon>Theropoda</taxon>
        <taxon>Coelurosauria</taxon>
        <taxon>Aves</taxon>
        <taxon>Neognathae</taxon>
        <taxon>Galloanserae</taxon>
        <taxon>Galliformes</taxon>
        <taxon>Odontophoridae</taxon>
        <taxon>Odontophorus</taxon>
    </lineage>
</organism>
<evidence type="ECO:0000256" key="4">
    <source>
        <dbReference type="RuleBase" id="RU366019"/>
    </source>
</evidence>
<proteinExistence type="inferred from homology"/>
<sequence>MCRQRTKHPYSRLEIVLITLLVLMTAVTVALLVLHFVTGESSSSNGKLSSFGAAQEGLLGRREDGGGMVEIHHLLFINYIIKFILITDYDEPSSTQKPTTTSGSGNYLLGVGRADCTGPVAEIPLMGYANSDQVGGGLLTRLYSRAFIVAEPNDTRRVVFVSTDIGMVSQRLRLEVLKELKIKYGDLYRRDNVILSGTHTHSGPGGYFQYTLFWITSKGLIKPNLNAIVNGIVKSIDIAHQNMKRGRLFLNRGVVENSQINRSPYSYLQNPASERSRYSANIDKEMVMLKLVDENGHDLGLISWFAVHPVSMNNTNHLVNSDNMGYASLLFEQEKNKGVLPGEGSFVAAFASSNLGDVSPNTKGPFCINTGESCDNPQSICPIGGASMCMAMGPGTDMFDSTRIIAQNIYLRAKELYASAAQELTGPLHSAHQWANMSDVQVQLNATHAVKTCKPALGHSFAAGTIDGVGAFNFTQGSVEGDPFWDNIRDQLLGEPSNETKACHEPKPILFSTGEMTWPHPWHPDIVDVQIATIGSLAIVAVPGEFT</sequence>
<dbReference type="EC" id="3.5.1.23" evidence="4"/>
<comment type="catalytic activity">
    <reaction evidence="4">
        <text>an N-acylsphing-4-enine + H2O = sphing-4-enine + a fatty acid</text>
        <dbReference type="Rhea" id="RHEA:20856"/>
        <dbReference type="ChEBI" id="CHEBI:15377"/>
        <dbReference type="ChEBI" id="CHEBI:28868"/>
        <dbReference type="ChEBI" id="CHEBI:52639"/>
        <dbReference type="ChEBI" id="CHEBI:57756"/>
        <dbReference type="EC" id="3.5.1.23"/>
    </reaction>
</comment>
<evidence type="ECO:0000259" key="6">
    <source>
        <dbReference type="Pfam" id="PF04734"/>
    </source>
</evidence>
<dbReference type="PANTHER" id="PTHR12670:SF1">
    <property type="entry name" value="NEUTRAL CERAMIDASE"/>
    <property type="match status" value="1"/>
</dbReference>
<dbReference type="EMBL" id="VXAB01010813">
    <property type="protein sequence ID" value="NXJ13360.1"/>
    <property type="molecule type" value="Genomic_DNA"/>
</dbReference>
<evidence type="ECO:0000313" key="8">
    <source>
        <dbReference type="Proteomes" id="UP000522663"/>
    </source>
</evidence>
<reference evidence="7 8" key="1">
    <citation type="submission" date="2019-09" db="EMBL/GenBank/DDBJ databases">
        <title>Bird 10,000 Genomes (B10K) Project - Family phase.</title>
        <authorList>
            <person name="Zhang G."/>
        </authorList>
    </citation>
    <scope>NUCLEOTIDE SEQUENCE [LARGE SCALE GENOMIC DNA]</scope>
    <source>
        <strain evidence="7">B10K-DU-001-53</strain>
        <tissue evidence="7">Muscle</tissue>
    </source>
</reference>
<keyword evidence="4" id="KW-0443">Lipid metabolism</keyword>
<keyword evidence="5" id="KW-1133">Transmembrane helix</keyword>
<keyword evidence="5" id="KW-0812">Transmembrane</keyword>
<keyword evidence="4" id="KW-0378">Hydrolase</keyword>
<dbReference type="GO" id="GO:0042759">
    <property type="term" value="P:long-chain fatty acid biosynthetic process"/>
    <property type="evidence" value="ECO:0007669"/>
    <property type="project" value="TreeGrafter"/>
</dbReference>
<dbReference type="Pfam" id="PF04734">
    <property type="entry name" value="Ceramidase_alk"/>
    <property type="match status" value="1"/>
</dbReference>
<dbReference type="InterPro" id="IPR031329">
    <property type="entry name" value="NEUT/ALK_ceramidase_N"/>
</dbReference>
<feature type="active site" description="Nucleophile" evidence="2">
    <location>
        <position position="359"/>
    </location>
</feature>
<feature type="binding site" evidence="3">
    <location>
        <position position="545"/>
    </location>
    <ligand>
        <name>Zn(2+)</name>
        <dbReference type="ChEBI" id="CHEBI:29105"/>
    </ligand>
</feature>
<keyword evidence="3" id="KW-0862">Zinc</keyword>
<dbReference type="InterPro" id="IPR006823">
    <property type="entry name" value="Ceramidase_alk"/>
</dbReference>
<feature type="non-terminal residue" evidence="7">
    <location>
        <position position="1"/>
    </location>
</feature>
<feature type="non-terminal residue" evidence="7">
    <location>
        <position position="547"/>
    </location>
</feature>
<dbReference type="PANTHER" id="PTHR12670">
    <property type="entry name" value="CERAMIDASE"/>
    <property type="match status" value="1"/>
</dbReference>
<feature type="binding site" evidence="3">
    <location>
        <position position="199"/>
    </location>
    <ligand>
        <name>Zn(2+)</name>
        <dbReference type="ChEBI" id="CHEBI:29105"/>
    </ligand>
</feature>
<dbReference type="OrthoDB" id="191371at2759"/>
<evidence type="ECO:0000256" key="1">
    <source>
        <dbReference type="ARBA" id="ARBA00019235"/>
    </source>
</evidence>
<comment type="similarity">
    <text evidence="4">Belongs to the neutral ceramidase family.</text>
</comment>
<feature type="transmembrane region" description="Helical" evidence="5">
    <location>
        <begin position="12"/>
        <end position="37"/>
    </location>
</feature>
<keyword evidence="4" id="KW-0746">Sphingolipid metabolism</keyword>
<comment type="cofactor">
    <cofactor evidence="3">
        <name>Zn(2+)</name>
        <dbReference type="ChEBI" id="CHEBI:29105"/>
    </cofactor>
    <text evidence="3">Binds 1 zinc ion per subunit.</text>
</comment>
<name>A0A7K9YW56_9GALL</name>
<dbReference type="GO" id="GO:0046512">
    <property type="term" value="P:sphingosine biosynthetic process"/>
    <property type="evidence" value="ECO:0007669"/>
    <property type="project" value="TreeGrafter"/>
</dbReference>
<comment type="caution">
    <text evidence="7">The sequence shown here is derived from an EMBL/GenBank/DDBJ whole genome shotgun (WGS) entry which is preliminary data.</text>
</comment>
<evidence type="ECO:0000256" key="5">
    <source>
        <dbReference type="SAM" id="Phobius"/>
    </source>
</evidence>
<dbReference type="GO" id="GO:0046872">
    <property type="term" value="F:metal ion binding"/>
    <property type="evidence" value="ECO:0007669"/>
    <property type="project" value="UniProtKB-KW"/>
</dbReference>
<dbReference type="GO" id="GO:0016020">
    <property type="term" value="C:membrane"/>
    <property type="evidence" value="ECO:0007669"/>
    <property type="project" value="GOC"/>
</dbReference>
<evidence type="ECO:0000256" key="2">
    <source>
        <dbReference type="PIRSR" id="PIRSR606823-1"/>
    </source>
</evidence>
<feature type="domain" description="Neutral/alkaline non-lysosomal ceramidase N-terminal" evidence="6">
    <location>
        <begin position="107"/>
        <end position="547"/>
    </location>
</feature>
<keyword evidence="3" id="KW-0479">Metal-binding</keyword>
<keyword evidence="8" id="KW-1185">Reference proteome</keyword>
<feature type="binding site" evidence="3">
    <location>
        <position position="308"/>
    </location>
    <ligand>
        <name>Zn(2+)</name>
        <dbReference type="ChEBI" id="CHEBI:29105"/>
    </ligand>
</feature>